<dbReference type="AlphaFoldDB" id="A0A6J4N3Y7"/>
<keyword evidence="1" id="KW-0472">Membrane</keyword>
<name>A0A6J4N3Y7_9BACT</name>
<feature type="transmembrane region" description="Helical" evidence="1">
    <location>
        <begin position="15"/>
        <end position="41"/>
    </location>
</feature>
<feature type="transmembrane region" description="Helical" evidence="1">
    <location>
        <begin position="53"/>
        <end position="79"/>
    </location>
</feature>
<proteinExistence type="predicted"/>
<organism evidence="2">
    <name type="scientific">uncultured Pyrinomonadaceae bacterium</name>
    <dbReference type="NCBI Taxonomy" id="2283094"/>
    <lineage>
        <taxon>Bacteria</taxon>
        <taxon>Pseudomonadati</taxon>
        <taxon>Acidobacteriota</taxon>
        <taxon>Blastocatellia</taxon>
        <taxon>Blastocatellales</taxon>
        <taxon>Pyrinomonadaceae</taxon>
        <taxon>environmental samples</taxon>
    </lineage>
</organism>
<gene>
    <name evidence="2" type="ORF">AVDCRST_MAG74-56</name>
</gene>
<reference evidence="2" key="1">
    <citation type="submission" date="2020-02" db="EMBL/GenBank/DDBJ databases">
        <authorList>
            <person name="Meier V. D."/>
        </authorList>
    </citation>
    <scope>NUCLEOTIDE SEQUENCE</scope>
    <source>
        <strain evidence="2">AVDCRST_MAG74</strain>
    </source>
</reference>
<accession>A0A6J4N3Y7</accession>
<keyword evidence="1" id="KW-0812">Transmembrane</keyword>
<sequence length="141" mass="15914">MNKDLEHLRWLSVSFYVYAGLTALFACIPFIHLFIGIAMVSGKFNEATDPPPFFGWLFIGMASVFIVSGFALAVCNFLAGKYLKQQTKYTFCFVIAVINCMFAPLGTVLGIFTIIVLLRDSVKPLFEKQNFSQFNNPSCWR</sequence>
<dbReference type="PROSITE" id="PS51257">
    <property type="entry name" value="PROKAR_LIPOPROTEIN"/>
    <property type="match status" value="1"/>
</dbReference>
<protein>
    <submittedName>
        <fullName evidence="2">Uncharacterized protein</fullName>
    </submittedName>
</protein>
<evidence type="ECO:0000256" key="1">
    <source>
        <dbReference type="SAM" id="Phobius"/>
    </source>
</evidence>
<evidence type="ECO:0000313" key="2">
    <source>
        <dbReference type="EMBL" id="CAA9376985.1"/>
    </source>
</evidence>
<feature type="transmembrane region" description="Helical" evidence="1">
    <location>
        <begin position="91"/>
        <end position="118"/>
    </location>
</feature>
<keyword evidence="1" id="KW-1133">Transmembrane helix</keyword>
<dbReference type="EMBL" id="CADCUR010000007">
    <property type="protein sequence ID" value="CAA9376985.1"/>
    <property type="molecule type" value="Genomic_DNA"/>
</dbReference>